<comment type="caution">
    <text evidence="6">The sequence shown here is derived from an EMBL/GenBank/DDBJ whole genome shotgun (WGS) entry which is preliminary data.</text>
</comment>
<dbReference type="Pfam" id="PF02674">
    <property type="entry name" value="Colicin_V"/>
    <property type="match status" value="1"/>
</dbReference>
<gene>
    <name evidence="6" type="ORF">DFQ59_102531</name>
</gene>
<name>A0A369CF34_9GAMM</name>
<dbReference type="OrthoDB" id="9810601at2"/>
<comment type="subcellular location">
    <subcellularLocation>
        <location evidence="1">Membrane</location>
        <topology evidence="1">Multi-pass membrane protein</topology>
    </subcellularLocation>
</comment>
<dbReference type="RefSeq" id="WP_114278983.1">
    <property type="nucleotide sequence ID" value="NZ_QPJY01000002.1"/>
</dbReference>
<dbReference type="InterPro" id="IPR003825">
    <property type="entry name" value="Colicin-V_CvpA"/>
</dbReference>
<reference evidence="6 7" key="1">
    <citation type="submission" date="2018-07" db="EMBL/GenBank/DDBJ databases">
        <title>Genomic Encyclopedia of Type Strains, Phase IV (KMG-IV): sequencing the most valuable type-strain genomes for metagenomic binning, comparative biology and taxonomic classification.</title>
        <authorList>
            <person name="Goeker M."/>
        </authorList>
    </citation>
    <scope>NUCLEOTIDE SEQUENCE [LARGE SCALE GENOMIC DNA]</scope>
    <source>
        <strain evidence="6 7">DSM 26407</strain>
    </source>
</reference>
<evidence type="ECO:0000256" key="1">
    <source>
        <dbReference type="ARBA" id="ARBA00004141"/>
    </source>
</evidence>
<keyword evidence="4 5" id="KW-0472">Membrane</keyword>
<evidence type="ECO:0000313" key="6">
    <source>
        <dbReference type="EMBL" id="RCX32171.1"/>
    </source>
</evidence>
<feature type="transmembrane region" description="Helical" evidence="5">
    <location>
        <begin position="31"/>
        <end position="53"/>
    </location>
</feature>
<keyword evidence="2 5" id="KW-0812">Transmembrane</keyword>
<dbReference type="AlphaFoldDB" id="A0A369CF34"/>
<evidence type="ECO:0000256" key="2">
    <source>
        <dbReference type="ARBA" id="ARBA00022692"/>
    </source>
</evidence>
<dbReference type="EMBL" id="QPJY01000002">
    <property type="protein sequence ID" value="RCX32171.1"/>
    <property type="molecule type" value="Genomic_DNA"/>
</dbReference>
<evidence type="ECO:0000313" key="7">
    <source>
        <dbReference type="Proteomes" id="UP000252707"/>
    </source>
</evidence>
<dbReference type="PANTHER" id="PTHR36926:SF1">
    <property type="entry name" value="COLICIN V PRODUCTION PROTEIN"/>
    <property type="match status" value="1"/>
</dbReference>
<proteinExistence type="predicted"/>
<dbReference type="Proteomes" id="UP000252707">
    <property type="component" value="Unassembled WGS sequence"/>
</dbReference>
<accession>A0A369CF34</accession>
<feature type="transmembrane region" description="Helical" evidence="5">
    <location>
        <begin position="6"/>
        <end position="24"/>
    </location>
</feature>
<evidence type="ECO:0000256" key="3">
    <source>
        <dbReference type="ARBA" id="ARBA00022989"/>
    </source>
</evidence>
<dbReference type="GO" id="GO:0016020">
    <property type="term" value="C:membrane"/>
    <property type="evidence" value="ECO:0007669"/>
    <property type="project" value="UniProtKB-SubCell"/>
</dbReference>
<sequence length="163" mass="17693">MNWVDFVILGILLVSTLISLVRGFAREALSLLVWAAAFWVAITYSESLEALFVDHINTPSVRLALAFFALFLATLVAGGLVNFLIGQLVDKTGLSGTDRVLGMVFGAARGVAVVALLVLLAGLTPLPQDPWWQDSMLLPHFQMLAIWIREFLPPDIGGNIVFG</sequence>
<dbReference type="InterPro" id="IPR052719">
    <property type="entry name" value="CvpA-like"/>
</dbReference>
<keyword evidence="7" id="KW-1185">Reference proteome</keyword>
<dbReference type="PANTHER" id="PTHR36926">
    <property type="entry name" value="COLICIN V PRODUCTION PROTEIN"/>
    <property type="match status" value="1"/>
</dbReference>
<keyword evidence="3 5" id="KW-1133">Transmembrane helix</keyword>
<evidence type="ECO:0000256" key="5">
    <source>
        <dbReference type="SAM" id="Phobius"/>
    </source>
</evidence>
<feature type="transmembrane region" description="Helical" evidence="5">
    <location>
        <begin position="100"/>
        <end position="123"/>
    </location>
</feature>
<protein>
    <submittedName>
        <fullName evidence="6">Membrane protein required for colicin V production</fullName>
    </submittedName>
</protein>
<evidence type="ECO:0000256" key="4">
    <source>
        <dbReference type="ARBA" id="ARBA00023136"/>
    </source>
</evidence>
<organism evidence="6 7">
    <name type="scientific">Thioalbus denitrificans</name>
    <dbReference type="NCBI Taxonomy" id="547122"/>
    <lineage>
        <taxon>Bacteria</taxon>
        <taxon>Pseudomonadati</taxon>
        <taxon>Pseudomonadota</taxon>
        <taxon>Gammaproteobacteria</taxon>
        <taxon>Chromatiales</taxon>
        <taxon>Ectothiorhodospiraceae</taxon>
        <taxon>Thioalbus</taxon>
    </lineage>
</organism>
<dbReference type="GO" id="GO:0009403">
    <property type="term" value="P:toxin biosynthetic process"/>
    <property type="evidence" value="ECO:0007669"/>
    <property type="project" value="InterPro"/>
</dbReference>
<feature type="transmembrane region" description="Helical" evidence="5">
    <location>
        <begin position="65"/>
        <end position="88"/>
    </location>
</feature>